<dbReference type="Proteomes" id="UP000252707">
    <property type="component" value="Unassembled WGS sequence"/>
</dbReference>
<evidence type="ECO:0000313" key="2">
    <source>
        <dbReference type="EMBL" id="RCX32896.1"/>
    </source>
</evidence>
<keyword evidence="1" id="KW-1133">Transmembrane helix</keyword>
<proteinExistence type="predicted"/>
<comment type="caution">
    <text evidence="2">The sequence shown here is derived from an EMBL/GenBank/DDBJ whole genome shotgun (WGS) entry which is preliminary data.</text>
</comment>
<organism evidence="2 3">
    <name type="scientific">Thioalbus denitrificans</name>
    <dbReference type="NCBI Taxonomy" id="547122"/>
    <lineage>
        <taxon>Bacteria</taxon>
        <taxon>Pseudomonadati</taxon>
        <taxon>Pseudomonadota</taxon>
        <taxon>Gammaproteobacteria</taxon>
        <taxon>Chromatiales</taxon>
        <taxon>Ectothiorhodospiraceae</taxon>
        <taxon>Thioalbus</taxon>
    </lineage>
</organism>
<sequence length="29" mass="3025">MCLDSLTIAGIVASLTITLLLFVFGRKGA</sequence>
<protein>
    <submittedName>
        <fullName evidence="2">Uncharacterized protein</fullName>
    </submittedName>
</protein>
<evidence type="ECO:0000313" key="3">
    <source>
        <dbReference type="Proteomes" id="UP000252707"/>
    </source>
</evidence>
<keyword evidence="1" id="KW-0472">Membrane</keyword>
<keyword evidence="3" id="KW-1185">Reference proteome</keyword>
<name>A0A369CJM0_9GAMM</name>
<gene>
    <name evidence="2" type="ORF">DFQ59_101194</name>
</gene>
<evidence type="ECO:0000256" key="1">
    <source>
        <dbReference type="SAM" id="Phobius"/>
    </source>
</evidence>
<feature type="transmembrane region" description="Helical" evidence="1">
    <location>
        <begin position="6"/>
        <end position="24"/>
    </location>
</feature>
<keyword evidence="1" id="KW-0812">Transmembrane</keyword>
<dbReference type="EMBL" id="QPJY01000001">
    <property type="protein sequence ID" value="RCX32896.1"/>
    <property type="molecule type" value="Genomic_DNA"/>
</dbReference>
<accession>A0A369CJM0</accession>
<reference evidence="2 3" key="1">
    <citation type="submission" date="2018-07" db="EMBL/GenBank/DDBJ databases">
        <title>Genomic Encyclopedia of Type Strains, Phase IV (KMG-IV): sequencing the most valuable type-strain genomes for metagenomic binning, comparative biology and taxonomic classification.</title>
        <authorList>
            <person name="Goeker M."/>
        </authorList>
    </citation>
    <scope>NUCLEOTIDE SEQUENCE [LARGE SCALE GENOMIC DNA]</scope>
    <source>
        <strain evidence="2 3">DSM 26407</strain>
    </source>
</reference>
<dbReference type="AlphaFoldDB" id="A0A369CJM0"/>